<dbReference type="SUPFAM" id="SSF48452">
    <property type="entry name" value="TPR-like"/>
    <property type="match status" value="1"/>
</dbReference>
<protein>
    <recommendedName>
        <fullName evidence="3">INO80 complex subunit B-like conserved region domain-containing protein</fullName>
    </recommendedName>
</protein>
<evidence type="ECO:0000256" key="1">
    <source>
        <dbReference type="PROSITE-ProRule" id="PRU00339"/>
    </source>
</evidence>
<feature type="domain" description="INO80 complex subunit B-like conserved region" evidence="3">
    <location>
        <begin position="13"/>
        <end position="98"/>
    </location>
</feature>
<dbReference type="SMART" id="SM00028">
    <property type="entry name" value="TPR"/>
    <property type="match status" value="2"/>
</dbReference>
<dbReference type="PANTHER" id="PTHR47329">
    <property type="entry name" value="OS05G0129900 PROTEIN"/>
    <property type="match status" value="1"/>
</dbReference>
<evidence type="ECO:0000259" key="3">
    <source>
        <dbReference type="SMART" id="SM01406"/>
    </source>
</evidence>
<feature type="compositionally biased region" description="Basic and acidic residues" evidence="2">
    <location>
        <begin position="49"/>
        <end position="62"/>
    </location>
</feature>
<evidence type="ECO:0000313" key="5">
    <source>
        <dbReference type="Proteomes" id="UP000631114"/>
    </source>
</evidence>
<dbReference type="PROSITE" id="PS50005">
    <property type="entry name" value="TPR"/>
    <property type="match status" value="1"/>
</dbReference>
<dbReference type="InterPro" id="IPR036047">
    <property type="entry name" value="F-box-like_dom_sf"/>
</dbReference>
<accession>A0A835HAW1</accession>
<comment type="caution">
    <text evidence="4">The sequence shown here is derived from an EMBL/GenBank/DDBJ whole genome shotgun (WGS) entry which is preliminary data.</text>
</comment>
<dbReference type="SMART" id="SM01406">
    <property type="entry name" value="PAPA-1"/>
    <property type="match status" value="1"/>
</dbReference>
<feature type="region of interest" description="Disordered" evidence="2">
    <location>
        <begin position="43"/>
        <end position="62"/>
    </location>
</feature>
<evidence type="ECO:0000256" key="2">
    <source>
        <dbReference type="SAM" id="MobiDB-lite"/>
    </source>
</evidence>
<proteinExistence type="predicted"/>
<dbReference type="GO" id="GO:0031011">
    <property type="term" value="C:Ino80 complex"/>
    <property type="evidence" value="ECO:0007669"/>
    <property type="project" value="InterPro"/>
</dbReference>
<feature type="region of interest" description="Disordered" evidence="2">
    <location>
        <begin position="1"/>
        <end position="38"/>
    </location>
</feature>
<gene>
    <name evidence="4" type="ORF">IFM89_012252</name>
</gene>
<name>A0A835HAW1_9MAGN</name>
<dbReference type="PANTHER" id="PTHR47329:SF1">
    <property type="entry name" value="OS05G0129900 PROTEIN"/>
    <property type="match status" value="1"/>
</dbReference>
<keyword evidence="5" id="KW-1185">Reference proteome</keyword>
<dbReference type="InterPro" id="IPR019734">
    <property type="entry name" value="TPR_rpt"/>
</dbReference>
<dbReference type="OrthoDB" id="629492at2759"/>
<sequence length="631" mass="71197">MVAEQKEKLSEVEQQLKKAEAAQRRRMQVEKENRDSEAEAIRKILSQDSSRKKREDKLKKRRDEIAQEKAANALTLPPNTIRWVMSPTGTVVTFPQDIGLPTIFCSKPCSYPPPRENCAFARPIYYSWERTFLPKELLELIALCLMTDVTDYVRFGVVCKLWRSVFVAIKPPRKLPPQILWLLINDENLGQFYGPSRVVVCDVGPPSPGTKQFAAMNSSINSTPRFKFSDPGNFVINERLPQGFYNYLFFQYFQGLINNLQDWELSLKEKDKRLKQDKHVGTSSLQRSYQDLLTQESSTTDATEKDLGNECFKQKKYNEAIDCYSRSIALSPTAVAFANRSMAYLKIKRFEEAENDCTEALNLDDRYTKAALTTRCTARKELGKLKASLEDSEFALRLEPQNQELKKQHAEAKAMYDKVRNPQEILLLSFALDVSNVFITMELLKKASETMKNSTQGAQRVIGNENRIKEVVGRSANAGNRSLREDSNGSQEGATLKPIADASKNVHGMKKQEVKMSVQELASGAAARAMAEAGKSITSPKSAYQFEISWRGVSGDVALQARLLKAISPPSLPHLFKNSLSAALLIDIIKCMATFFREETELAVRYLDNLAKLPRFDLLIMCLSATNKSGM</sequence>
<feature type="region of interest" description="Disordered" evidence="2">
    <location>
        <begin position="474"/>
        <end position="494"/>
    </location>
</feature>
<dbReference type="AlphaFoldDB" id="A0A835HAW1"/>
<reference evidence="4 5" key="1">
    <citation type="submission" date="2020-10" db="EMBL/GenBank/DDBJ databases">
        <title>The Coptis chinensis genome and diversification of protoberbering-type alkaloids.</title>
        <authorList>
            <person name="Wang B."/>
            <person name="Shu S."/>
            <person name="Song C."/>
            <person name="Liu Y."/>
        </authorList>
    </citation>
    <scope>NUCLEOTIDE SEQUENCE [LARGE SCALE GENOMIC DNA]</scope>
    <source>
        <strain evidence="4">HL-2020</strain>
        <tissue evidence="4">Leaf</tissue>
    </source>
</reference>
<dbReference type="EMBL" id="JADFTS010000007">
    <property type="protein sequence ID" value="KAF9596521.1"/>
    <property type="molecule type" value="Genomic_DNA"/>
</dbReference>
<dbReference type="Gene3D" id="1.25.40.10">
    <property type="entry name" value="Tetratricopeptide repeat domain"/>
    <property type="match status" value="1"/>
</dbReference>
<organism evidence="4 5">
    <name type="scientific">Coptis chinensis</name>
    <dbReference type="NCBI Taxonomy" id="261450"/>
    <lineage>
        <taxon>Eukaryota</taxon>
        <taxon>Viridiplantae</taxon>
        <taxon>Streptophyta</taxon>
        <taxon>Embryophyta</taxon>
        <taxon>Tracheophyta</taxon>
        <taxon>Spermatophyta</taxon>
        <taxon>Magnoliopsida</taxon>
        <taxon>Ranunculales</taxon>
        <taxon>Ranunculaceae</taxon>
        <taxon>Coptidoideae</taxon>
        <taxon>Coptis</taxon>
    </lineage>
</organism>
<evidence type="ECO:0000313" key="4">
    <source>
        <dbReference type="EMBL" id="KAF9596521.1"/>
    </source>
</evidence>
<dbReference type="InterPro" id="IPR025986">
    <property type="entry name" value="RPAP3-like_C"/>
</dbReference>
<feature type="repeat" description="TPR" evidence="1">
    <location>
        <begin position="301"/>
        <end position="334"/>
    </location>
</feature>
<dbReference type="CDD" id="cd09917">
    <property type="entry name" value="F-box_SF"/>
    <property type="match status" value="1"/>
</dbReference>
<dbReference type="CDD" id="cd22249">
    <property type="entry name" value="UDM1_RNF168_RNF169-like"/>
    <property type="match status" value="1"/>
</dbReference>
<keyword evidence="1" id="KW-0802">TPR repeat</keyword>
<dbReference type="InterPro" id="IPR006880">
    <property type="entry name" value="INO80B_C"/>
</dbReference>
<dbReference type="InterPro" id="IPR011990">
    <property type="entry name" value="TPR-like_helical_dom_sf"/>
</dbReference>
<dbReference type="Pfam" id="PF04795">
    <property type="entry name" value="PAPA-1"/>
    <property type="match status" value="1"/>
</dbReference>
<dbReference type="Proteomes" id="UP000631114">
    <property type="component" value="Unassembled WGS sequence"/>
</dbReference>
<dbReference type="Pfam" id="PF00515">
    <property type="entry name" value="TPR_1"/>
    <property type="match status" value="1"/>
</dbReference>
<dbReference type="Pfam" id="PF13877">
    <property type="entry name" value="RPAP3_C"/>
    <property type="match status" value="1"/>
</dbReference>
<dbReference type="SUPFAM" id="SSF81383">
    <property type="entry name" value="F-box domain"/>
    <property type="match status" value="1"/>
</dbReference>